<dbReference type="AlphaFoldDB" id="A0A150L9K7"/>
<evidence type="ECO:0000313" key="2">
    <source>
        <dbReference type="Proteomes" id="UP000075683"/>
    </source>
</evidence>
<organism evidence="1 2">
    <name type="scientific">Caldibacillus debilis</name>
    <dbReference type="NCBI Taxonomy" id="301148"/>
    <lineage>
        <taxon>Bacteria</taxon>
        <taxon>Bacillati</taxon>
        <taxon>Bacillota</taxon>
        <taxon>Bacilli</taxon>
        <taxon>Bacillales</taxon>
        <taxon>Bacillaceae</taxon>
        <taxon>Caldibacillus</taxon>
    </lineage>
</organism>
<reference evidence="1 2" key="1">
    <citation type="submission" date="2016-01" db="EMBL/GenBank/DDBJ databases">
        <title>Draft Genome Sequences of Seven Thermophilic Sporeformers Isolated from Foods.</title>
        <authorList>
            <person name="Berendsen E.M."/>
            <person name="Wells-Bennik M.H."/>
            <person name="Krawcyk A.O."/>
            <person name="De Jong A."/>
            <person name="Holsappel S."/>
            <person name="Eijlander R.T."/>
            <person name="Kuipers O.P."/>
        </authorList>
    </citation>
    <scope>NUCLEOTIDE SEQUENCE [LARGE SCALE GENOMIC DNA]</scope>
    <source>
        <strain evidence="1 2">B4135</strain>
    </source>
</reference>
<comment type="caution">
    <text evidence="1">The sequence shown here is derived from an EMBL/GenBank/DDBJ whole genome shotgun (WGS) entry which is preliminary data.</text>
</comment>
<name>A0A150L9K7_9BACI</name>
<sequence>MNQFQKNRQCPESLARPLPPKVKIPSGKAFPIRNAPFARGDDPILSEKNPAGLYRLMYQWFYSPDKGFSYINDVIIKN</sequence>
<proteinExistence type="predicted"/>
<dbReference type="Proteomes" id="UP000075683">
    <property type="component" value="Unassembled WGS sequence"/>
</dbReference>
<protein>
    <submittedName>
        <fullName evidence="1">Uncharacterized protein</fullName>
    </submittedName>
</protein>
<accession>A0A150L9K7</accession>
<dbReference type="EMBL" id="LQYT01000133">
    <property type="protein sequence ID" value="KYD08930.1"/>
    <property type="molecule type" value="Genomic_DNA"/>
</dbReference>
<gene>
    <name evidence="1" type="ORF">B4135_3841</name>
</gene>
<evidence type="ECO:0000313" key="1">
    <source>
        <dbReference type="EMBL" id="KYD08930.1"/>
    </source>
</evidence>